<dbReference type="EMBL" id="VXIV02000677">
    <property type="protein sequence ID" value="KAF6036769.1"/>
    <property type="molecule type" value="Genomic_DNA"/>
</dbReference>
<evidence type="ECO:0000313" key="1">
    <source>
        <dbReference type="EMBL" id="KAF6036769.1"/>
    </source>
</evidence>
<dbReference type="Pfam" id="PF13671">
    <property type="entry name" value="AAA_33"/>
    <property type="match status" value="1"/>
</dbReference>
<dbReference type="Proteomes" id="UP000593567">
    <property type="component" value="Unassembled WGS sequence"/>
</dbReference>
<dbReference type="GO" id="GO:0006281">
    <property type="term" value="P:DNA repair"/>
    <property type="evidence" value="ECO:0007669"/>
    <property type="project" value="TreeGrafter"/>
</dbReference>
<dbReference type="FunFam" id="3.40.50.300:FF:000737">
    <property type="entry name" value="Bifunctional polynucleotide phosphatase/kinase"/>
    <property type="match status" value="1"/>
</dbReference>
<dbReference type="GO" id="GO:0046403">
    <property type="term" value="F:polynucleotide 3'-phosphatase activity"/>
    <property type="evidence" value="ECO:0007669"/>
    <property type="project" value="TreeGrafter"/>
</dbReference>
<dbReference type="InterPro" id="IPR027417">
    <property type="entry name" value="P-loop_NTPase"/>
</dbReference>
<protein>
    <submittedName>
        <fullName evidence="1">Uncharacterized protein</fullName>
    </submittedName>
</protein>
<reference evidence="1" key="1">
    <citation type="submission" date="2020-06" db="EMBL/GenBank/DDBJ databases">
        <title>Draft genome of Bugula neritina, a colonial animal packing powerful symbionts and potential medicines.</title>
        <authorList>
            <person name="Rayko M."/>
        </authorList>
    </citation>
    <scope>NUCLEOTIDE SEQUENCE [LARGE SCALE GENOMIC DNA]</scope>
    <source>
        <strain evidence="1">Kwan_BN1</strain>
    </source>
</reference>
<proteinExistence type="predicted"/>
<sequence length="215" mass="24732">MLQGELFALNIGVPFATPEMFFNGEPEGKFELPEFKPSEVFKVKGLLDPITSKLVSDSQEIVIMVGFPGSGKSFVSTNHMRDYVRVNRDTLGSWQKCVAKCEAEVKLKKCVVVDNTNPDRESRARYVQVANKYNIPIRCFLMSTSYKQARHNEVYRQLTETKHKPINEMVVNSYKSKYTEPCLDEGFSEIVKVNFLPKFSNDEQKKLYSMYLLDK</sequence>
<accession>A0A7J7KDQ1</accession>
<dbReference type="SUPFAM" id="SSF52540">
    <property type="entry name" value="P-loop containing nucleoside triphosphate hydrolases"/>
    <property type="match status" value="1"/>
</dbReference>
<dbReference type="GO" id="GO:0003690">
    <property type="term" value="F:double-stranded DNA binding"/>
    <property type="evidence" value="ECO:0007669"/>
    <property type="project" value="TreeGrafter"/>
</dbReference>
<dbReference type="OrthoDB" id="19045at2759"/>
<keyword evidence="2" id="KW-1185">Reference proteome</keyword>
<dbReference type="AlphaFoldDB" id="A0A7J7KDQ1"/>
<name>A0A7J7KDQ1_BUGNE</name>
<gene>
    <name evidence="1" type="ORF">EB796_004928</name>
</gene>
<dbReference type="Gene3D" id="3.40.50.300">
    <property type="entry name" value="P-loop containing nucleotide triphosphate hydrolases"/>
    <property type="match status" value="1"/>
</dbReference>
<organism evidence="1 2">
    <name type="scientific">Bugula neritina</name>
    <name type="common">Brown bryozoan</name>
    <name type="synonym">Sertularia neritina</name>
    <dbReference type="NCBI Taxonomy" id="10212"/>
    <lineage>
        <taxon>Eukaryota</taxon>
        <taxon>Metazoa</taxon>
        <taxon>Spiralia</taxon>
        <taxon>Lophotrochozoa</taxon>
        <taxon>Bryozoa</taxon>
        <taxon>Gymnolaemata</taxon>
        <taxon>Cheilostomatida</taxon>
        <taxon>Flustrina</taxon>
        <taxon>Buguloidea</taxon>
        <taxon>Bugulidae</taxon>
        <taxon>Bugula</taxon>
    </lineage>
</organism>
<evidence type="ECO:0000313" key="2">
    <source>
        <dbReference type="Proteomes" id="UP000593567"/>
    </source>
</evidence>
<comment type="caution">
    <text evidence="1">The sequence shown here is derived from an EMBL/GenBank/DDBJ whole genome shotgun (WGS) entry which is preliminary data.</text>
</comment>
<dbReference type="PANTHER" id="PTHR12083">
    <property type="entry name" value="BIFUNCTIONAL POLYNUCLEOTIDE PHOSPHATASE/KINASE"/>
    <property type="match status" value="1"/>
</dbReference>
<dbReference type="PANTHER" id="PTHR12083:SF9">
    <property type="entry name" value="BIFUNCTIONAL POLYNUCLEOTIDE PHOSPHATASE_KINASE"/>
    <property type="match status" value="1"/>
</dbReference>
<dbReference type="GO" id="GO:0046404">
    <property type="term" value="F:ATP-dependent polydeoxyribonucleotide 5'-hydroxyl-kinase activity"/>
    <property type="evidence" value="ECO:0007669"/>
    <property type="project" value="TreeGrafter"/>
</dbReference>